<dbReference type="EMBL" id="CP158568">
    <property type="protein sequence ID" value="XBY45376.1"/>
    <property type="molecule type" value="Genomic_DNA"/>
</dbReference>
<dbReference type="RefSeq" id="WP_407050469.1">
    <property type="nucleotide sequence ID" value="NZ_CP158568.1"/>
</dbReference>
<gene>
    <name evidence="1" type="primary">flaF</name>
    <name evidence="1" type="ORF">ABS361_03570</name>
</gene>
<protein>
    <submittedName>
        <fullName evidence="1">Flagellar biosynthesis regulator FlaF</fullName>
    </submittedName>
</protein>
<dbReference type="AlphaFoldDB" id="A0AAU7XFA2"/>
<name>A0AAU7XFA2_9HYPH</name>
<evidence type="ECO:0000313" key="1">
    <source>
        <dbReference type="EMBL" id="XBY45376.1"/>
    </source>
</evidence>
<proteinExistence type="predicted"/>
<reference evidence="1" key="1">
    <citation type="submission" date="2024-06" db="EMBL/GenBank/DDBJ databases">
        <title>Methylostella associata gen. nov., sp. nov., a novel Ancalomicrobiaceae-affiliated facultatively methylotrophic bacteria that feed on methanotrophs of the genus Methylococcus.</title>
        <authorList>
            <person name="Saltykova V."/>
            <person name="Danilova O.V."/>
            <person name="Oshkin I.Y."/>
            <person name="Belova S.E."/>
            <person name="Pimenov N.V."/>
            <person name="Dedysh S.N."/>
        </authorList>
    </citation>
    <scope>NUCLEOTIDE SEQUENCE</scope>
    <source>
        <strain evidence="1">S20</strain>
    </source>
</reference>
<accession>A0AAU7XFA2</accession>
<sequence>MHNQAAAKAYQRTTQTTVNPRELEASLLLKAAAKLQAATDNWDPAGLEFDHAITYNRKLWTLLSASVTNPENPLPVQIKQNIGNLAVFVISRSVDILISPEVKKLAALININRMIAEGLRG</sequence>
<keyword evidence="1" id="KW-0969">Cilium</keyword>
<dbReference type="GO" id="GO:0044781">
    <property type="term" value="P:bacterial-type flagellum organization"/>
    <property type="evidence" value="ECO:0007669"/>
    <property type="project" value="InterPro"/>
</dbReference>
<organism evidence="1">
    <name type="scientific">Methyloraptor flagellatus</name>
    <dbReference type="NCBI Taxonomy" id="3162530"/>
    <lineage>
        <taxon>Bacteria</taxon>
        <taxon>Pseudomonadati</taxon>
        <taxon>Pseudomonadota</taxon>
        <taxon>Alphaproteobacteria</taxon>
        <taxon>Hyphomicrobiales</taxon>
        <taxon>Ancalomicrobiaceae</taxon>
        <taxon>Methyloraptor</taxon>
    </lineage>
</organism>
<dbReference type="InterPro" id="IPR010845">
    <property type="entry name" value="FlaF"/>
</dbReference>
<dbReference type="KEGG" id="mflg:ABS361_03570"/>
<keyword evidence="1" id="KW-0282">Flagellum</keyword>
<dbReference type="NCBIfam" id="NF009435">
    <property type="entry name" value="PRK12794.1"/>
    <property type="match status" value="1"/>
</dbReference>
<dbReference type="Pfam" id="PF07309">
    <property type="entry name" value="FlaF"/>
    <property type="match status" value="1"/>
</dbReference>
<keyword evidence="1" id="KW-0966">Cell projection</keyword>